<accession>A0A7S1ZNQ2</accession>
<feature type="region of interest" description="Disordered" evidence="1">
    <location>
        <begin position="36"/>
        <end position="64"/>
    </location>
</feature>
<dbReference type="InterPro" id="IPR049227">
    <property type="entry name" value="DUF6824"/>
</dbReference>
<proteinExistence type="predicted"/>
<reference evidence="3" key="1">
    <citation type="submission" date="2021-01" db="EMBL/GenBank/DDBJ databases">
        <authorList>
            <person name="Corre E."/>
            <person name="Pelletier E."/>
            <person name="Niang G."/>
            <person name="Scheremetjew M."/>
            <person name="Finn R."/>
            <person name="Kale V."/>
            <person name="Holt S."/>
            <person name="Cochrane G."/>
            <person name="Meng A."/>
            <person name="Brown T."/>
            <person name="Cohen L."/>
        </authorList>
    </citation>
    <scope>NUCLEOTIDE SEQUENCE</scope>
    <source>
        <strain evidence="3">Pop2</strain>
    </source>
</reference>
<feature type="domain" description="DUF6824" evidence="2">
    <location>
        <begin position="76"/>
        <end position="158"/>
    </location>
</feature>
<protein>
    <recommendedName>
        <fullName evidence="2">DUF6824 domain-containing protein</fullName>
    </recommendedName>
</protein>
<organism evidence="3">
    <name type="scientific">Ditylum brightwellii</name>
    <dbReference type="NCBI Taxonomy" id="49249"/>
    <lineage>
        <taxon>Eukaryota</taxon>
        <taxon>Sar</taxon>
        <taxon>Stramenopiles</taxon>
        <taxon>Ochrophyta</taxon>
        <taxon>Bacillariophyta</taxon>
        <taxon>Mediophyceae</taxon>
        <taxon>Lithodesmiophycidae</taxon>
        <taxon>Lithodesmiales</taxon>
        <taxon>Lithodesmiaceae</taxon>
        <taxon>Ditylum</taxon>
    </lineage>
</organism>
<gene>
    <name evidence="3" type="ORF">DBRI1063_LOCUS18415</name>
</gene>
<evidence type="ECO:0000313" key="3">
    <source>
        <dbReference type="EMBL" id="CAD9344576.1"/>
    </source>
</evidence>
<dbReference type="Pfam" id="PF20710">
    <property type="entry name" value="DUF6824"/>
    <property type="match status" value="1"/>
</dbReference>
<dbReference type="AlphaFoldDB" id="A0A7S1ZNQ2"/>
<evidence type="ECO:0000256" key="1">
    <source>
        <dbReference type="SAM" id="MobiDB-lite"/>
    </source>
</evidence>
<evidence type="ECO:0000259" key="2">
    <source>
        <dbReference type="Pfam" id="PF20710"/>
    </source>
</evidence>
<name>A0A7S1ZNQ2_9STRA</name>
<sequence>MRLTSSDWIDDYKKSHTDDIDFPAVFSDVLNGVEPAQASKAKKNKPDADASHPPARVGNNIEPCNQATNCIPTEKDVLFGRGGKGNHHPGNKEYRAFVKDLKEQYTRSSKAEKTALSKSIIDYIKSSGGRFLMQDENDGWYEATNQAARKKVSQAFREAERIKNRPKRRKNA</sequence>
<dbReference type="EMBL" id="HBGN01028566">
    <property type="protein sequence ID" value="CAD9344576.1"/>
    <property type="molecule type" value="Transcribed_RNA"/>
</dbReference>